<dbReference type="SUPFAM" id="SSF53335">
    <property type="entry name" value="S-adenosyl-L-methionine-dependent methyltransferases"/>
    <property type="match status" value="1"/>
</dbReference>
<reference evidence="2 3" key="1">
    <citation type="submission" date="2019-12" db="EMBL/GenBank/DDBJ databases">
        <title>Ruegeria JWLKs population differentiation of coral mucus and skeleton niches.</title>
        <authorList>
            <person name="Luo D."/>
        </authorList>
    </citation>
    <scope>NUCLEOTIDE SEQUENCE [LARGE SCALE GENOMIC DNA]</scope>
    <source>
        <strain evidence="2 3">HKCCD6238</strain>
    </source>
</reference>
<feature type="domain" description="Methyltransferase type 11" evidence="1">
    <location>
        <begin position="52"/>
        <end position="148"/>
    </location>
</feature>
<keyword evidence="2" id="KW-0489">Methyltransferase</keyword>
<dbReference type="PANTHER" id="PTHR42912:SF93">
    <property type="entry name" value="N6-ADENOSINE-METHYLTRANSFERASE TMT1A"/>
    <property type="match status" value="1"/>
</dbReference>
<gene>
    <name evidence="2" type="ORF">GS617_10165</name>
</gene>
<protein>
    <submittedName>
        <fullName evidence="2">Methyltransferase domain-containing protein</fullName>
    </submittedName>
</protein>
<proteinExistence type="predicted"/>
<dbReference type="Gene3D" id="3.40.50.150">
    <property type="entry name" value="Vaccinia Virus protein VP39"/>
    <property type="match status" value="1"/>
</dbReference>
<dbReference type="InterPro" id="IPR050508">
    <property type="entry name" value="Methyltransf_Superfamily"/>
</dbReference>
<evidence type="ECO:0000259" key="1">
    <source>
        <dbReference type="Pfam" id="PF08241"/>
    </source>
</evidence>
<sequence>MSDPYSDLGAQDTALQERIAAAMEARCLEPAQVAIRKAYLSELKLPSNARALELGSGTGHVTKDLLDVAGAKTAHGLEPSPVMVERAKKSFGDDARLSFDIGDAKDTGFEDTSFDVVLMHTLLCHVPDPEVVVQEAFRILKPGGVLAICDGDYDTATAQIADFDPLDQLIRFMINQNVTNLWIMRQVSGMLAKTGFQLGARRGHGYVAEAEATYFLTVIDRGADRMIEERVLFPETAEALKAEARRRVAEKTFFGFMSYVSQIATKP</sequence>
<dbReference type="Pfam" id="PF08241">
    <property type="entry name" value="Methyltransf_11"/>
    <property type="match status" value="1"/>
</dbReference>
<dbReference type="GO" id="GO:0008168">
    <property type="term" value="F:methyltransferase activity"/>
    <property type="evidence" value="ECO:0007669"/>
    <property type="project" value="UniProtKB-KW"/>
</dbReference>
<dbReference type="GO" id="GO:0032259">
    <property type="term" value="P:methylation"/>
    <property type="evidence" value="ECO:0007669"/>
    <property type="project" value="UniProtKB-KW"/>
</dbReference>
<dbReference type="InterPro" id="IPR029063">
    <property type="entry name" value="SAM-dependent_MTases_sf"/>
</dbReference>
<dbReference type="RefSeq" id="WP_170570595.1">
    <property type="nucleotide sequence ID" value="NZ_WVQY01000003.1"/>
</dbReference>
<dbReference type="PANTHER" id="PTHR42912">
    <property type="entry name" value="METHYLTRANSFERASE"/>
    <property type="match status" value="1"/>
</dbReference>
<evidence type="ECO:0000313" key="3">
    <source>
        <dbReference type="Proteomes" id="UP000599383"/>
    </source>
</evidence>
<keyword evidence="2" id="KW-0808">Transferase</keyword>
<evidence type="ECO:0000313" key="2">
    <source>
        <dbReference type="EMBL" id="NOD30633.1"/>
    </source>
</evidence>
<keyword evidence="3" id="KW-1185">Reference proteome</keyword>
<dbReference type="Proteomes" id="UP000599383">
    <property type="component" value="Unassembled WGS sequence"/>
</dbReference>
<dbReference type="CDD" id="cd02440">
    <property type="entry name" value="AdoMet_MTases"/>
    <property type="match status" value="1"/>
</dbReference>
<dbReference type="EMBL" id="WVQY01000003">
    <property type="protein sequence ID" value="NOD30633.1"/>
    <property type="molecule type" value="Genomic_DNA"/>
</dbReference>
<accession>A0ABX1WBH0</accession>
<comment type="caution">
    <text evidence="2">The sequence shown here is derived from an EMBL/GenBank/DDBJ whole genome shotgun (WGS) entry which is preliminary data.</text>
</comment>
<organism evidence="2 3">
    <name type="scientific">Ruegeria atlantica</name>
    <dbReference type="NCBI Taxonomy" id="81569"/>
    <lineage>
        <taxon>Bacteria</taxon>
        <taxon>Pseudomonadati</taxon>
        <taxon>Pseudomonadota</taxon>
        <taxon>Alphaproteobacteria</taxon>
        <taxon>Rhodobacterales</taxon>
        <taxon>Roseobacteraceae</taxon>
        <taxon>Ruegeria</taxon>
    </lineage>
</organism>
<dbReference type="InterPro" id="IPR013216">
    <property type="entry name" value="Methyltransf_11"/>
</dbReference>
<name>A0ABX1WBH0_9RHOB</name>